<proteinExistence type="predicted"/>
<comment type="caution">
    <text evidence="1">The sequence shown here is derived from an EMBL/GenBank/DDBJ whole genome shotgun (WGS) entry which is preliminary data.</text>
</comment>
<sequence length="192" mass="21190">MHKCCKLGQCFLFSVSRLLPGANIRWERGQPVGEKASASFTCWRDEARVAAEAPSKFVAQMVRRKPRRGAVKRRQEKGRFLQPHLWACIRVPGIPLATSRNPCKAWVSRAANDRCIRLSAIAKIAGSGQWLFTQPKGCSRQVDSAEAAHWQAEIRRLSQTTISSTVLDDRDTVVSTNSDSPPVSQGSASPCS</sequence>
<gene>
    <name evidence="1" type="ORF">F5144DRAFT_592025</name>
</gene>
<dbReference type="EMBL" id="JAGIZQ010000003">
    <property type="protein sequence ID" value="KAH6637056.1"/>
    <property type="molecule type" value="Genomic_DNA"/>
</dbReference>
<evidence type="ECO:0000313" key="2">
    <source>
        <dbReference type="Proteomes" id="UP000724584"/>
    </source>
</evidence>
<keyword evidence="2" id="KW-1185">Reference proteome</keyword>
<dbReference type="Proteomes" id="UP000724584">
    <property type="component" value="Unassembled WGS sequence"/>
</dbReference>
<name>A0ACB7PJ37_9PEZI</name>
<organism evidence="1 2">
    <name type="scientific">Chaetomium tenue</name>
    <dbReference type="NCBI Taxonomy" id="1854479"/>
    <lineage>
        <taxon>Eukaryota</taxon>
        <taxon>Fungi</taxon>
        <taxon>Dikarya</taxon>
        <taxon>Ascomycota</taxon>
        <taxon>Pezizomycotina</taxon>
        <taxon>Sordariomycetes</taxon>
        <taxon>Sordariomycetidae</taxon>
        <taxon>Sordariales</taxon>
        <taxon>Chaetomiaceae</taxon>
        <taxon>Chaetomium</taxon>
    </lineage>
</organism>
<reference evidence="1 2" key="1">
    <citation type="journal article" date="2021" name="Nat. Commun.">
        <title>Genetic determinants of endophytism in the Arabidopsis root mycobiome.</title>
        <authorList>
            <person name="Mesny F."/>
            <person name="Miyauchi S."/>
            <person name="Thiergart T."/>
            <person name="Pickel B."/>
            <person name="Atanasova L."/>
            <person name="Karlsson M."/>
            <person name="Huettel B."/>
            <person name="Barry K.W."/>
            <person name="Haridas S."/>
            <person name="Chen C."/>
            <person name="Bauer D."/>
            <person name="Andreopoulos W."/>
            <person name="Pangilinan J."/>
            <person name="LaButti K."/>
            <person name="Riley R."/>
            <person name="Lipzen A."/>
            <person name="Clum A."/>
            <person name="Drula E."/>
            <person name="Henrissat B."/>
            <person name="Kohler A."/>
            <person name="Grigoriev I.V."/>
            <person name="Martin F.M."/>
            <person name="Hacquard S."/>
        </authorList>
    </citation>
    <scope>NUCLEOTIDE SEQUENCE [LARGE SCALE GENOMIC DNA]</scope>
    <source>
        <strain evidence="1 2">MPI-SDFR-AT-0079</strain>
    </source>
</reference>
<evidence type="ECO:0000313" key="1">
    <source>
        <dbReference type="EMBL" id="KAH6637056.1"/>
    </source>
</evidence>
<protein>
    <submittedName>
        <fullName evidence="1">Uncharacterized protein</fullName>
    </submittedName>
</protein>
<accession>A0ACB7PJ37</accession>